<reference evidence="1" key="1">
    <citation type="submission" date="2016-11" db="EMBL/GenBank/DDBJ databases">
        <title>The genome of Nicotiana attenuata.</title>
        <authorList>
            <person name="Xu S."/>
            <person name="Brockmoeller T."/>
            <person name="Gaquerel E."/>
            <person name="Navarro A."/>
            <person name="Kuhl H."/>
            <person name="Gase K."/>
            <person name="Ling Z."/>
            <person name="Zhou W."/>
            <person name="Kreitzer C."/>
            <person name="Stanke M."/>
            <person name="Tang H."/>
            <person name="Lyons E."/>
            <person name="Pandey P."/>
            <person name="Pandey S.P."/>
            <person name="Timmermann B."/>
            <person name="Baldwin I.T."/>
        </authorList>
    </citation>
    <scope>NUCLEOTIDE SEQUENCE [LARGE SCALE GENOMIC DNA]</scope>
    <source>
        <strain evidence="1">UT</strain>
    </source>
</reference>
<organism evidence="1 2">
    <name type="scientific">Nicotiana attenuata</name>
    <name type="common">Coyote tobacco</name>
    <dbReference type="NCBI Taxonomy" id="49451"/>
    <lineage>
        <taxon>Eukaryota</taxon>
        <taxon>Viridiplantae</taxon>
        <taxon>Streptophyta</taxon>
        <taxon>Embryophyta</taxon>
        <taxon>Tracheophyta</taxon>
        <taxon>Spermatophyta</taxon>
        <taxon>Magnoliopsida</taxon>
        <taxon>eudicotyledons</taxon>
        <taxon>Gunneridae</taxon>
        <taxon>Pentapetalae</taxon>
        <taxon>asterids</taxon>
        <taxon>lamiids</taxon>
        <taxon>Solanales</taxon>
        <taxon>Solanaceae</taxon>
        <taxon>Nicotianoideae</taxon>
        <taxon>Nicotianeae</taxon>
        <taxon>Nicotiana</taxon>
    </lineage>
</organism>
<dbReference type="SUPFAM" id="SSF51182">
    <property type="entry name" value="RmlC-like cupins"/>
    <property type="match status" value="1"/>
</dbReference>
<dbReference type="STRING" id="49451.A0A1J6JPK8"/>
<dbReference type="GO" id="GO:0006555">
    <property type="term" value="P:methionine metabolic process"/>
    <property type="evidence" value="ECO:0007669"/>
    <property type="project" value="TreeGrafter"/>
</dbReference>
<evidence type="ECO:0000313" key="1">
    <source>
        <dbReference type="EMBL" id="OIT19182.1"/>
    </source>
</evidence>
<keyword evidence="2" id="KW-1185">Reference proteome</keyword>
<feature type="non-terminal residue" evidence="1">
    <location>
        <position position="87"/>
    </location>
</feature>
<dbReference type="CDD" id="cd02232">
    <property type="entry name" value="cupin_ARD"/>
    <property type="match status" value="1"/>
</dbReference>
<dbReference type="InterPro" id="IPR004313">
    <property type="entry name" value="ARD"/>
</dbReference>
<dbReference type="InterPro" id="IPR011051">
    <property type="entry name" value="RmlC_Cupin_sf"/>
</dbReference>
<keyword evidence="1" id="KW-0560">Oxidoreductase</keyword>
<dbReference type="AlphaFoldDB" id="A0A1J6JPK8"/>
<dbReference type="SMR" id="A0A1J6JPK8"/>
<name>A0A1J6JPK8_NICAT</name>
<dbReference type="Pfam" id="PF03079">
    <property type="entry name" value="ARD"/>
    <property type="match status" value="1"/>
</dbReference>
<accession>A0A1J6JPK8</accession>
<dbReference type="Gramene" id="OIT19182">
    <property type="protein sequence ID" value="OIT19182"/>
    <property type="gene ID" value="A4A49_59631"/>
</dbReference>
<gene>
    <name evidence="1" type="ORF">A4A49_59631</name>
</gene>
<sequence length="87" mass="10210">QDMIKVSPKKLPNYEEMMKKFFEENLHIDEGGYFDVRDRNGAWIRIWVKKGGLIVVPAGIYHRFTLDSSNYIKAIRLFAGDPIWTAY</sequence>
<protein>
    <submittedName>
        <fullName evidence="1">1,2-dihydroxy-3-keto-5-methylthiopentene dioxygenase 2</fullName>
    </submittedName>
</protein>
<evidence type="ECO:0000313" key="2">
    <source>
        <dbReference type="Proteomes" id="UP000187609"/>
    </source>
</evidence>
<dbReference type="EMBL" id="MJEQ01009435">
    <property type="protein sequence ID" value="OIT19182.1"/>
    <property type="molecule type" value="Genomic_DNA"/>
</dbReference>
<dbReference type="PANTHER" id="PTHR23418:SF14">
    <property type="entry name" value="ACIREDUCTONE DIOXYGENASE"/>
    <property type="match status" value="1"/>
</dbReference>
<feature type="non-terminal residue" evidence="1">
    <location>
        <position position="1"/>
    </location>
</feature>
<dbReference type="InterPro" id="IPR014710">
    <property type="entry name" value="RmlC-like_jellyroll"/>
</dbReference>
<dbReference type="GO" id="GO:0010309">
    <property type="term" value="F:acireductone dioxygenase [iron(II)-requiring] activity"/>
    <property type="evidence" value="ECO:0007669"/>
    <property type="project" value="InterPro"/>
</dbReference>
<dbReference type="PANTHER" id="PTHR23418">
    <property type="entry name" value="ACIREDUCTONE DIOXYGENASE"/>
    <property type="match status" value="1"/>
</dbReference>
<dbReference type="Proteomes" id="UP000187609">
    <property type="component" value="Unassembled WGS sequence"/>
</dbReference>
<dbReference type="Gene3D" id="2.60.120.10">
    <property type="entry name" value="Jelly Rolls"/>
    <property type="match status" value="1"/>
</dbReference>
<proteinExistence type="predicted"/>
<comment type="caution">
    <text evidence="1">The sequence shown here is derived from an EMBL/GenBank/DDBJ whole genome shotgun (WGS) entry which is preliminary data.</text>
</comment>
<keyword evidence="1" id="KW-0223">Dioxygenase</keyword>